<protein>
    <recommendedName>
        <fullName evidence="5">Mid2 domain-containing protein</fullName>
    </recommendedName>
</protein>
<name>A0A5N6U080_ASPAV</name>
<sequence length="251" mass="26897">MTPNSSNLLFYFSCITLLFNTCTAECYFPSGRPAFDHIQCQPGANSACCSGKSICLTNGLCLDVNLPFSLARATCTDVHWKIKECNRACFDVQPDTPCSLVLYNNTGTTVEYCCNSIVNNPSGMKPICDSKQGTVTVANAVIMKGVAALADNTISSSATSSTGTVDSVKPTTPTGVISTVTEQKCIREVALGVGIGMPLGVIALSSIIWALIERRKRLQIRHPFLGVIPFTSKKQASSCRNQQAPVELDVR</sequence>
<feature type="signal peptide" evidence="2">
    <location>
        <begin position="1"/>
        <end position="24"/>
    </location>
</feature>
<gene>
    <name evidence="3" type="ORF">BDV25DRAFT_138300</name>
</gene>
<dbReference type="Proteomes" id="UP000325780">
    <property type="component" value="Unassembled WGS sequence"/>
</dbReference>
<keyword evidence="2" id="KW-0732">Signal</keyword>
<dbReference type="OrthoDB" id="5215637at2759"/>
<evidence type="ECO:0000256" key="2">
    <source>
        <dbReference type="SAM" id="SignalP"/>
    </source>
</evidence>
<dbReference type="EMBL" id="ML742060">
    <property type="protein sequence ID" value="KAE8152036.1"/>
    <property type="molecule type" value="Genomic_DNA"/>
</dbReference>
<feature type="transmembrane region" description="Helical" evidence="1">
    <location>
        <begin position="189"/>
        <end position="212"/>
    </location>
</feature>
<proteinExistence type="predicted"/>
<keyword evidence="1" id="KW-1133">Transmembrane helix</keyword>
<keyword evidence="4" id="KW-1185">Reference proteome</keyword>
<evidence type="ECO:0000313" key="4">
    <source>
        <dbReference type="Proteomes" id="UP000325780"/>
    </source>
</evidence>
<evidence type="ECO:0000256" key="1">
    <source>
        <dbReference type="SAM" id="Phobius"/>
    </source>
</evidence>
<accession>A0A5N6U080</accession>
<keyword evidence="1" id="KW-0472">Membrane</keyword>
<evidence type="ECO:0008006" key="5">
    <source>
        <dbReference type="Google" id="ProtNLM"/>
    </source>
</evidence>
<keyword evidence="1" id="KW-0812">Transmembrane</keyword>
<reference evidence="3 4" key="1">
    <citation type="submission" date="2019-04" db="EMBL/GenBank/DDBJ databases">
        <title>Friends and foes A comparative genomics study of 23 Aspergillus species from section Flavi.</title>
        <authorList>
            <consortium name="DOE Joint Genome Institute"/>
            <person name="Kjaerbolling I."/>
            <person name="Vesth T."/>
            <person name="Frisvad J.C."/>
            <person name="Nybo J.L."/>
            <person name="Theobald S."/>
            <person name="Kildgaard S."/>
            <person name="Isbrandt T."/>
            <person name="Kuo A."/>
            <person name="Sato A."/>
            <person name="Lyhne E.K."/>
            <person name="Kogle M.E."/>
            <person name="Wiebenga A."/>
            <person name="Kun R.S."/>
            <person name="Lubbers R.J."/>
            <person name="Makela M.R."/>
            <person name="Barry K."/>
            <person name="Chovatia M."/>
            <person name="Clum A."/>
            <person name="Daum C."/>
            <person name="Haridas S."/>
            <person name="He G."/>
            <person name="LaButti K."/>
            <person name="Lipzen A."/>
            <person name="Mondo S."/>
            <person name="Riley R."/>
            <person name="Salamov A."/>
            <person name="Simmons B.A."/>
            <person name="Magnuson J.K."/>
            <person name="Henrissat B."/>
            <person name="Mortensen U.H."/>
            <person name="Larsen T.O."/>
            <person name="Devries R.P."/>
            <person name="Grigoriev I.V."/>
            <person name="Machida M."/>
            <person name="Baker S.E."/>
            <person name="Andersen M.R."/>
        </authorList>
    </citation>
    <scope>NUCLEOTIDE SEQUENCE [LARGE SCALE GENOMIC DNA]</scope>
    <source>
        <strain evidence="3 4">IBT 18842</strain>
    </source>
</reference>
<organism evidence="3 4">
    <name type="scientific">Aspergillus avenaceus</name>
    <dbReference type="NCBI Taxonomy" id="36643"/>
    <lineage>
        <taxon>Eukaryota</taxon>
        <taxon>Fungi</taxon>
        <taxon>Dikarya</taxon>
        <taxon>Ascomycota</taxon>
        <taxon>Pezizomycotina</taxon>
        <taxon>Eurotiomycetes</taxon>
        <taxon>Eurotiomycetidae</taxon>
        <taxon>Eurotiales</taxon>
        <taxon>Aspergillaceae</taxon>
        <taxon>Aspergillus</taxon>
        <taxon>Aspergillus subgen. Circumdati</taxon>
    </lineage>
</organism>
<feature type="chain" id="PRO_5024892395" description="Mid2 domain-containing protein" evidence="2">
    <location>
        <begin position="25"/>
        <end position="251"/>
    </location>
</feature>
<evidence type="ECO:0000313" key="3">
    <source>
        <dbReference type="EMBL" id="KAE8152036.1"/>
    </source>
</evidence>
<dbReference type="AlphaFoldDB" id="A0A5N6U080"/>